<evidence type="ECO:0000313" key="1">
    <source>
        <dbReference type="EMBL" id="KAA3488440.1"/>
    </source>
</evidence>
<protein>
    <submittedName>
        <fullName evidence="1">Uncharacterized protein</fullName>
    </submittedName>
</protein>
<name>A0A5B6X2Q4_9ROSI</name>
<gene>
    <name evidence="1" type="ORF">EPI10_032194</name>
</gene>
<dbReference type="EMBL" id="SMMG02000001">
    <property type="protein sequence ID" value="KAA3488440.1"/>
    <property type="molecule type" value="Genomic_DNA"/>
</dbReference>
<proteinExistence type="predicted"/>
<accession>A0A5B6X2Q4</accession>
<sequence>MNCLNYAHAIAPYDLLLGALNNKLFMKNYEGTHIKKSQLALKNVESQQQKQFVPLFKASEGEKKKLKSL</sequence>
<dbReference type="AlphaFoldDB" id="A0A5B6X2Q4"/>
<organism evidence="1 2">
    <name type="scientific">Gossypium australe</name>
    <dbReference type="NCBI Taxonomy" id="47621"/>
    <lineage>
        <taxon>Eukaryota</taxon>
        <taxon>Viridiplantae</taxon>
        <taxon>Streptophyta</taxon>
        <taxon>Embryophyta</taxon>
        <taxon>Tracheophyta</taxon>
        <taxon>Spermatophyta</taxon>
        <taxon>Magnoliopsida</taxon>
        <taxon>eudicotyledons</taxon>
        <taxon>Gunneridae</taxon>
        <taxon>Pentapetalae</taxon>
        <taxon>rosids</taxon>
        <taxon>malvids</taxon>
        <taxon>Malvales</taxon>
        <taxon>Malvaceae</taxon>
        <taxon>Malvoideae</taxon>
        <taxon>Gossypium</taxon>
    </lineage>
</organism>
<dbReference type="Proteomes" id="UP000325315">
    <property type="component" value="Unassembled WGS sequence"/>
</dbReference>
<comment type="caution">
    <text evidence="1">The sequence shown here is derived from an EMBL/GenBank/DDBJ whole genome shotgun (WGS) entry which is preliminary data.</text>
</comment>
<evidence type="ECO:0000313" key="2">
    <source>
        <dbReference type="Proteomes" id="UP000325315"/>
    </source>
</evidence>
<keyword evidence="2" id="KW-1185">Reference proteome</keyword>
<reference evidence="2" key="1">
    <citation type="journal article" date="2019" name="Plant Biotechnol. J.">
        <title>Genome sequencing of the Australian wild diploid species Gossypium australe highlights disease resistance and delayed gland morphogenesis.</title>
        <authorList>
            <person name="Cai Y."/>
            <person name="Cai X."/>
            <person name="Wang Q."/>
            <person name="Wang P."/>
            <person name="Zhang Y."/>
            <person name="Cai C."/>
            <person name="Xu Y."/>
            <person name="Wang K."/>
            <person name="Zhou Z."/>
            <person name="Wang C."/>
            <person name="Geng S."/>
            <person name="Li B."/>
            <person name="Dong Q."/>
            <person name="Hou Y."/>
            <person name="Wang H."/>
            <person name="Ai P."/>
            <person name="Liu Z."/>
            <person name="Yi F."/>
            <person name="Sun M."/>
            <person name="An G."/>
            <person name="Cheng J."/>
            <person name="Zhang Y."/>
            <person name="Shi Q."/>
            <person name="Xie Y."/>
            <person name="Shi X."/>
            <person name="Chang Y."/>
            <person name="Huang F."/>
            <person name="Chen Y."/>
            <person name="Hong S."/>
            <person name="Mi L."/>
            <person name="Sun Q."/>
            <person name="Zhang L."/>
            <person name="Zhou B."/>
            <person name="Peng R."/>
            <person name="Zhang X."/>
            <person name="Liu F."/>
        </authorList>
    </citation>
    <scope>NUCLEOTIDE SEQUENCE [LARGE SCALE GENOMIC DNA]</scope>
    <source>
        <strain evidence="2">cv. PA1801</strain>
    </source>
</reference>